<feature type="transmembrane region" description="Helical" evidence="2">
    <location>
        <begin position="33"/>
        <end position="54"/>
    </location>
</feature>
<keyword evidence="2" id="KW-0472">Membrane</keyword>
<dbReference type="PANTHER" id="PTHR28187">
    <property type="entry name" value="PROTEIN RCR1-RELATED"/>
    <property type="match status" value="1"/>
</dbReference>
<dbReference type="PANTHER" id="PTHR28187:SF1">
    <property type="entry name" value="PROTEIN RCR1-RELATED"/>
    <property type="match status" value="1"/>
</dbReference>
<keyword evidence="4" id="KW-1185">Reference proteome</keyword>
<sequence>MIIDNNVLLFIRDSNSTGTTIIDDPWGSSTWRWGRWILFVIFVVFILLLVLCTARANRRRFVRGEAPIRGTSWITPPSYRQSENTYVGNTQRAVVDYVPEYTEEANENDLGYYDERGEFHSNDKTAYIPPPDLETSNNNGTNSLSGTPLLERPSPAVLRNTSATSSPDMGLDFSRPNFRTDSNLHTFPGYFNNDTNNNGDELNGNRAGTVGSSSSADDTQAGSSKEKKFVSVEEVKEF</sequence>
<dbReference type="GO" id="GO:0016192">
    <property type="term" value="P:vesicle-mediated transport"/>
    <property type="evidence" value="ECO:0007669"/>
    <property type="project" value="TreeGrafter"/>
</dbReference>
<dbReference type="Pfam" id="PF12273">
    <property type="entry name" value="RCR"/>
    <property type="match status" value="1"/>
</dbReference>
<protein>
    <submittedName>
        <fullName evidence="3">Similar to Saccharomyces cerevisiae YDR003W RCR2 Vacuolar protein that presumably functions within the endosomal-vacuolar trafficking pathway</fullName>
    </submittedName>
</protein>
<dbReference type="InterPro" id="IPR020999">
    <property type="entry name" value="Chitin_synth_reg_RCR"/>
</dbReference>
<keyword evidence="2" id="KW-0812">Transmembrane</keyword>
<dbReference type="EMBL" id="FXLY01000005">
    <property type="protein sequence ID" value="SMN20291.1"/>
    <property type="molecule type" value="Genomic_DNA"/>
</dbReference>
<keyword evidence="2" id="KW-1133">Transmembrane helix</keyword>
<feature type="compositionally biased region" description="Polar residues" evidence="1">
    <location>
        <begin position="210"/>
        <end position="222"/>
    </location>
</feature>
<feature type="compositionally biased region" description="Basic and acidic residues" evidence="1">
    <location>
        <begin position="224"/>
        <end position="238"/>
    </location>
</feature>
<accession>A0A1X7R3Z0</accession>
<dbReference type="AlphaFoldDB" id="A0A1X7R3Z0"/>
<evidence type="ECO:0000313" key="4">
    <source>
        <dbReference type="Proteomes" id="UP000196158"/>
    </source>
</evidence>
<evidence type="ECO:0000256" key="2">
    <source>
        <dbReference type="SAM" id="Phobius"/>
    </source>
</evidence>
<gene>
    <name evidence="3" type="ORF">KASA_0N02420G</name>
</gene>
<organism evidence="3 4">
    <name type="scientific">Maudiozyma saulgeensis</name>
    <dbReference type="NCBI Taxonomy" id="1789683"/>
    <lineage>
        <taxon>Eukaryota</taxon>
        <taxon>Fungi</taxon>
        <taxon>Dikarya</taxon>
        <taxon>Ascomycota</taxon>
        <taxon>Saccharomycotina</taxon>
        <taxon>Saccharomycetes</taxon>
        <taxon>Saccharomycetales</taxon>
        <taxon>Saccharomycetaceae</taxon>
        <taxon>Maudiozyma</taxon>
    </lineage>
</organism>
<feature type="region of interest" description="Disordered" evidence="1">
    <location>
        <begin position="121"/>
        <end position="177"/>
    </location>
</feature>
<evidence type="ECO:0000313" key="3">
    <source>
        <dbReference type="EMBL" id="SMN20291.1"/>
    </source>
</evidence>
<dbReference type="STRING" id="1789683.A0A1X7R3Z0"/>
<feature type="compositionally biased region" description="Low complexity" evidence="1">
    <location>
        <begin position="192"/>
        <end position="205"/>
    </location>
</feature>
<dbReference type="OrthoDB" id="4088875at2759"/>
<dbReference type="Proteomes" id="UP000196158">
    <property type="component" value="Unassembled WGS sequence"/>
</dbReference>
<proteinExistence type="predicted"/>
<feature type="compositionally biased region" description="Low complexity" evidence="1">
    <location>
        <begin position="135"/>
        <end position="147"/>
    </location>
</feature>
<feature type="region of interest" description="Disordered" evidence="1">
    <location>
        <begin position="189"/>
        <end position="238"/>
    </location>
</feature>
<evidence type="ECO:0000256" key="1">
    <source>
        <dbReference type="SAM" id="MobiDB-lite"/>
    </source>
</evidence>
<name>A0A1X7R3Z0_9SACH</name>
<reference evidence="3 4" key="1">
    <citation type="submission" date="2017-04" db="EMBL/GenBank/DDBJ databases">
        <authorList>
            <person name="Afonso C.L."/>
            <person name="Miller P.J."/>
            <person name="Scott M.A."/>
            <person name="Spackman E."/>
            <person name="Goraichik I."/>
            <person name="Dimitrov K.M."/>
            <person name="Suarez D.L."/>
            <person name="Swayne D.E."/>
        </authorList>
    </citation>
    <scope>NUCLEOTIDE SEQUENCE [LARGE SCALE GENOMIC DNA]</scope>
</reference>